<gene>
    <name evidence="1" type="ORF">FWILDA_LOCUS13371</name>
</gene>
<accession>A0A9W4X1C3</accession>
<comment type="caution">
    <text evidence="1">The sequence shown here is derived from an EMBL/GenBank/DDBJ whole genome shotgun (WGS) entry which is preliminary data.</text>
</comment>
<evidence type="ECO:0000313" key="1">
    <source>
        <dbReference type="EMBL" id="CAI2188020.1"/>
    </source>
</evidence>
<feature type="non-terminal residue" evidence="1">
    <location>
        <position position="1"/>
    </location>
</feature>
<organism evidence="1 2">
    <name type="scientific">Funneliformis geosporum</name>
    <dbReference type="NCBI Taxonomy" id="1117311"/>
    <lineage>
        <taxon>Eukaryota</taxon>
        <taxon>Fungi</taxon>
        <taxon>Fungi incertae sedis</taxon>
        <taxon>Mucoromycota</taxon>
        <taxon>Glomeromycotina</taxon>
        <taxon>Glomeromycetes</taxon>
        <taxon>Glomerales</taxon>
        <taxon>Glomeraceae</taxon>
        <taxon>Funneliformis</taxon>
    </lineage>
</organism>
<name>A0A9W4X1C3_9GLOM</name>
<keyword evidence="2" id="KW-1185">Reference proteome</keyword>
<protein>
    <submittedName>
        <fullName evidence="1">17298_t:CDS:1</fullName>
    </submittedName>
</protein>
<dbReference type="Proteomes" id="UP001153678">
    <property type="component" value="Unassembled WGS sequence"/>
</dbReference>
<dbReference type="EMBL" id="CAMKVN010004935">
    <property type="protein sequence ID" value="CAI2188020.1"/>
    <property type="molecule type" value="Genomic_DNA"/>
</dbReference>
<reference evidence="1" key="1">
    <citation type="submission" date="2022-08" db="EMBL/GenBank/DDBJ databases">
        <authorList>
            <person name="Kallberg Y."/>
            <person name="Tangrot J."/>
            <person name="Rosling A."/>
        </authorList>
    </citation>
    <scope>NUCLEOTIDE SEQUENCE</scope>
    <source>
        <strain evidence="1">Wild A</strain>
    </source>
</reference>
<dbReference type="AlphaFoldDB" id="A0A9W4X1C3"/>
<sequence>MVQLISVNVYGQMDPNCGDGINDPCKMANATLAPCDGQLPPIPPKALSGAEPFNYALKVDCENVPDKTPATSFPKKDYNTPNDPCKAVNETLTNCGSIFSLPPKSTSSEVVVLM</sequence>
<evidence type="ECO:0000313" key="2">
    <source>
        <dbReference type="Proteomes" id="UP001153678"/>
    </source>
</evidence>
<proteinExistence type="predicted"/>